<dbReference type="InterPro" id="IPR038720">
    <property type="entry name" value="YprB_RNase_H-like_dom"/>
</dbReference>
<dbReference type="SUPFAM" id="SSF53098">
    <property type="entry name" value="Ribonuclease H-like"/>
    <property type="match status" value="1"/>
</dbReference>
<protein>
    <recommendedName>
        <fullName evidence="1">YprB ribonuclease H-like domain-containing protein</fullName>
    </recommendedName>
</protein>
<dbReference type="EMBL" id="BARS01016490">
    <property type="protein sequence ID" value="GAF87663.1"/>
    <property type="molecule type" value="Genomic_DNA"/>
</dbReference>
<dbReference type="PANTHER" id="PTHR38462">
    <property type="entry name" value="EXONUCLEASE-LIKE PROTEIN"/>
    <property type="match status" value="1"/>
</dbReference>
<proteinExistence type="predicted"/>
<gene>
    <name evidence="2" type="ORF">S01H1_27129</name>
</gene>
<evidence type="ECO:0000313" key="2">
    <source>
        <dbReference type="EMBL" id="GAF87663.1"/>
    </source>
</evidence>
<reference evidence="2" key="1">
    <citation type="journal article" date="2014" name="Front. Microbiol.">
        <title>High frequency of phylogenetically diverse reductive dehalogenase-homologous genes in deep subseafloor sedimentary metagenomes.</title>
        <authorList>
            <person name="Kawai M."/>
            <person name="Futagami T."/>
            <person name="Toyoda A."/>
            <person name="Takaki Y."/>
            <person name="Nishi S."/>
            <person name="Hori S."/>
            <person name="Arai W."/>
            <person name="Tsubouchi T."/>
            <person name="Morono Y."/>
            <person name="Uchiyama I."/>
            <person name="Ito T."/>
            <person name="Fujiyama A."/>
            <person name="Inagaki F."/>
            <person name="Takami H."/>
        </authorList>
    </citation>
    <scope>NUCLEOTIDE SEQUENCE</scope>
    <source>
        <strain evidence="2">Expedition CK06-06</strain>
    </source>
</reference>
<accession>X0T2E3</accession>
<name>X0T2E3_9ZZZZ</name>
<organism evidence="2">
    <name type="scientific">marine sediment metagenome</name>
    <dbReference type="NCBI Taxonomy" id="412755"/>
    <lineage>
        <taxon>unclassified sequences</taxon>
        <taxon>metagenomes</taxon>
        <taxon>ecological metagenomes</taxon>
    </lineage>
</organism>
<dbReference type="InterPro" id="IPR012337">
    <property type="entry name" value="RNaseH-like_sf"/>
</dbReference>
<dbReference type="GO" id="GO:0003676">
    <property type="term" value="F:nucleic acid binding"/>
    <property type="evidence" value="ECO:0007669"/>
    <property type="project" value="InterPro"/>
</dbReference>
<comment type="caution">
    <text evidence="2">The sequence shown here is derived from an EMBL/GenBank/DDBJ whole genome shotgun (WGS) entry which is preliminary data.</text>
</comment>
<sequence length="266" mass="32125">MASYDTQSFDITHLVEKYRGKKLEELYQENHHIITNEMGEFMELIWQEDNFPCDLKLYLTRKKLLYNLKTVHYIGEFIENRLKGRGIRTLRDLRFLNLRYRESANYILELIKKKDYESLKKNRYIDDLDVGFCFNIGDLLFLDIETLGLYNNAIIIVGIGFFKNQKYEIHLFFARSLEEEIAICEHLKTKILPSFKCFVSYNGKRFDIPYIANRLLYYFDENPMISEEDAPYEISNTKFHHIDLYHICRRRFKGMFERYTLTNIEE</sequence>
<dbReference type="AlphaFoldDB" id="X0T2E3"/>
<feature type="domain" description="YprB ribonuclease H-like" evidence="1">
    <location>
        <begin position="140"/>
        <end position="265"/>
    </location>
</feature>
<dbReference type="Pfam" id="PF13482">
    <property type="entry name" value="RNase_H_2"/>
    <property type="match status" value="1"/>
</dbReference>
<dbReference type="PANTHER" id="PTHR38462:SF1">
    <property type="entry name" value="YPRB RIBONUCLEASE H-LIKE DOMAIN-CONTAINING PROTEIN"/>
    <property type="match status" value="1"/>
</dbReference>
<feature type="non-terminal residue" evidence="2">
    <location>
        <position position="266"/>
    </location>
</feature>
<dbReference type="Gene3D" id="3.30.420.10">
    <property type="entry name" value="Ribonuclease H-like superfamily/Ribonuclease H"/>
    <property type="match status" value="1"/>
</dbReference>
<evidence type="ECO:0000259" key="1">
    <source>
        <dbReference type="Pfam" id="PF13482"/>
    </source>
</evidence>
<dbReference type="InterPro" id="IPR036397">
    <property type="entry name" value="RNaseH_sf"/>
</dbReference>